<keyword evidence="2" id="KW-1185">Reference proteome</keyword>
<protein>
    <submittedName>
        <fullName evidence="1">Uncharacterized protein</fullName>
    </submittedName>
</protein>
<accession>A0A923S2Z7</accession>
<comment type="caution">
    <text evidence="1">The sequence shown here is derived from an EMBL/GenBank/DDBJ whole genome shotgun (WGS) entry which is preliminary data.</text>
</comment>
<organism evidence="1 2">
    <name type="scientific">Ramlibacter albus</name>
    <dbReference type="NCBI Taxonomy" id="2079448"/>
    <lineage>
        <taxon>Bacteria</taxon>
        <taxon>Pseudomonadati</taxon>
        <taxon>Pseudomonadota</taxon>
        <taxon>Betaproteobacteria</taxon>
        <taxon>Burkholderiales</taxon>
        <taxon>Comamonadaceae</taxon>
        <taxon>Ramlibacter</taxon>
    </lineage>
</organism>
<gene>
    <name evidence="1" type="ORF">H8R02_15515</name>
</gene>
<proteinExistence type="predicted"/>
<evidence type="ECO:0000313" key="2">
    <source>
        <dbReference type="Proteomes" id="UP000596827"/>
    </source>
</evidence>
<name>A0A923S2Z7_9BURK</name>
<reference evidence="1" key="1">
    <citation type="submission" date="2020-08" db="EMBL/GenBank/DDBJ databases">
        <title>Ramlibacter sp. GTP1 16S ribosomal RNA gene genome sequencing and assembly.</title>
        <authorList>
            <person name="Kang M."/>
        </authorList>
    </citation>
    <scope>NUCLEOTIDE SEQUENCE</scope>
    <source>
        <strain evidence="1">GTP1</strain>
    </source>
</reference>
<dbReference type="Proteomes" id="UP000596827">
    <property type="component" value="Unassembled WGS sequence"/>
</dbReference>
<evidence type="ECO:0000313" key="1">
    <source>
        <dbReference type="EMBL" id="MBC5765876.1"/>
    </source>
</evidence>
<dbReference type="EMBL" id="JACORU010000005">
    <property type="protein sequence ID" value="MBC5765876.1"/>
    <property type="molecule type" value="Genomic_DNA"/>
</dbReference>
<sequence length="102" mass="10911">MDDKAVYGITALRYSGSQIVEAMVGLVDENMAGWDLGPTPTKLVDVVDLLVEGDKVITVFPDDDGGLEPGPQVKVDVLAEGTETLALAEERPGKRLADLPRF</sequence>
<dbReference type="AlphaFoldDB" id="A0A923S2Z7"/>
<dbReference type="RefSeq" id="WP_187082343.1">
    <property type="nucleotide sequence ID" value="NZ_JACORU010000005.1"/>
</dbReference>